<evidence type="ECO:0000313" key="3">
    <source>
        <dbReference type="Proteomes" id="UP000277498"/>
    </source>
</evidence>
<dbReference type="Proteomes" id="UP000277498">
    <property type="component" value="Unassembled WGS sequence"/>
</dbReference>
<proteinExistence type="predicted"/>
<protein>
    <submittedName>
        <fullName evidence="2">Uncharacterized protein</fullName>
    </submittedName>
</protein>
<dbReference type="AlphaFoldDB" id="A0A3P5X6U3"/>
<sequence length="219" mass="24224">MCRAESAGPGRDAGERLFEKGNRTGKYTASLWLDVLKTQDRHIRVFRQNRASREVGLANGRGCFPGRTIPAGRHTFRGRTSLAASAGQAQRGRLCLADPGKGLPFCPGPSRMGLRSSMPAARLRSCRMFRRAMEARFSAPVPRLPAWQNPETGPQPPGEPLPGKTPWPVFGRALTSCRNLSLRIARKGHDRRRPRRHPEPYPAPGLCQGRCGTVRRIGR</sequence>
<dbReference type="EMBL" id="UXAW01000072">
    <property type="protein sequence ID" value="VDC30035.1"/>
    <property type="molecule type" value="Genomic_DNA"/>
</dbReference>
<feature type="region of interest" description="Disordered" evidence="1">
    <location>
        <begin position="185"/>
        <end position="207"/>
    </location>
</feature>
<evidence type="ECO:0000313" key="2">
    <source>
        <dbReference type="EMBL" id="VDC30035.1"/>
    </source>
</evidence>
<feature type="region of interest" description="Disordered" evidence="1">
    <location>
        <begin position="143"/>
        <end position="165"/>
    </location>
</feature>
<feature type="compositionally biased region" description="Basic residues" evidence="1">
    <location>
        <begin position="185"/>
        <end position="196"/>
    </location>
</feature>
<gene>
    <name evidence="2" type="ORF">XINFAN_02404</name>
</gene>
<accession>A0A3P5X6U3</accession>
<evidence type="ECO:0000256" key="1">
    <source>
        <dbReference type="SAM" id="MobiDB-lite"/>
    </source>
</evidence>
<name>A0A3P5X6U3_9RHOB</name>
<reference evidence="2 3" key="1">
    <citation type="submission" date="2018-11" db="EMBL/GenBank/DDBJ databases">
        <authorList>
            <person name="Criscuolo A."/>
        </authorList>
    </citation>
    <scope>NUCLEOTIDE SEQUENCE [LARGE SCALE GENOMIC DNA]</scope>
    <source>
        <strain evidence="2">ACIP111625</strain>
    </source>
</reference>
<organism evidence="2 3">
    <name type="scientific">Pseudogemmobacter humi</name>
    <dbReference type="NCBI Taxonomy" id="2483812"/>
    <lineage>
        <taxon>Bacteria</taxon>
        <taxon>Pseudomonadati</taxon>
        <taxon>Pseudomonadota</taxon>
        <taxon>Alphaproteobacteria</taxon>
        <taxon>Rhodobacterales</taxon>
        <taxon>Paracoccaceae</taxon>
        <taxon>Pseudogemmobacter</taxon>
    </lineage>
</organism>
<feature type="compositionally biased region" description="Pro residues" evidence="1">
    <location>
        <begin position="153"/>
        <end position="165"/>
    </location>
</feature>
<keyword evidence="3" id="KW-1185">Reference proteome</keyword>